<evidence type="ECO:0000256" key="4">
    <source>
        <dbReference type="RuleBase" id="RU004508"/>
    </source>
</evidence>
<keyword evidence="1 3" id="KW-0663">Pyridoxal phosphate</keyword>
<dbReference type="Proteomes" id="UP000520767">
    <property type="component" value="Unassembled WGS sequence"/>
</dbReference>
<dbReference type="SUPFAM" id="SSF53383">
    <property type="entry name" value="PLP-dependent transferases"/>
    <property type="match status" value="1"/>
</dbReference>
<evidence type="ECO:0000256" key="1">
    <source>
        <dbReference type="ARBA" id="ARBA00022898"/>
    </source>
</evidence>
<evidence type="ECO:0000313" key="5">
    <source>
        <dbReference type="EMBL" id="MBB4911304.1"/>
    </source>
</evidence>
<comment type="similarity">
    <text evidence="4">Belongs to the DegT/DnrJ/EryC1 family.</text>
</comment>
<accession>A0A7W7QD07</accession>
<comment type="caution">
    <text evidence="5">The sequence shown here is derived from an EMBL/GenBank/DDBJ whole genome shotgun (WGS) entry which is preliminary data.</text>
</comment>
<protein>
    <submittedName>
        <fullName evidence="5">dTDP-4-amino-4,6-dideoxygalactose transaminase</fullName>
    </submittedName>
</protein>
<dbReference type="RefSeq" id="WP_311771457.1">
    <property type="nucleotide sequence ID" value="NZ_JACHJQ010000009.1"/>
</dbReference>
<name>A0A7W7QD07_9PSEU</name>
<dbReference type="PANTHER" id="PTHR30244">
    <property type="entry name" value="TRANSAMINASE"/>
    <property type="match status" value="1"/>
</dbReference>
<reference evidence="5 6" key="1">
    <citation type="submission" date="2020-08" db="EMBL/GenBank/DDBJ databases">
        <title>Genomic Encyclopedia of Type Strains, Phase III (KMG-III): the genomes of soil and plant-associated and newly described type strains.</title>
        <authorList>
            <person name="Whitman W."/>
        </authorList>
    </citation>
    <scope>NUCLEOTIDE SEQUENCE [LARGE SCALE GENOMIC DNA]</scope>
    <source>
        <strain evidence="5 6">CECT 8960</strain>
    </source>
</reference>
<sequence length="371" mass="40274">MANSRSGSGSAIPFLDLRWTNALVHKEVATAWQKIMTHGKFLDGPEVDLFEQEFATYCGVAGCVGVANGTDALELILRSLDIGPGDEVIVPTNTFVATPEAVCAVGARPHFVDVRRDTLLMDEHTVREAINHATAAIILVHLFGQMVDYEEIIKLASKRGVLVIEDAAQAHGSTFSGRRAGAVGKAAAFSFYPGKNLGAMSNAGAVVSNDFELLSRIRSLANHGRDRKNRSHHILIGRNSRLDSLQAAVLSAKLRHLEDNNSRRISVMRTYRANLPKECVPLSVNKNASPVYHLAVVRVQDRLRASDALTSEGIGWGIHYPVPCHLQPAFSTYSRELPVAEEAAMHILSLPMSPNLTSAEIDRVCASLDIA</sequence>
<dbReference type="Gene3D" id="3.40.640.10">
    <property type="entry name" value="Type I PLP-dependent aspartate aminotransferase-like (Major domain)"/>
    <property type="match status" value="1"/>
</dbReference>
<keyword evidence="6" id="KW-1185">Reference proteome</keyword>
<evidence type="ECO:0000256" key="2">
    <source>
        <dbReference type="PIRSR" id="PIRSR000390-1"/>
    </source>
</evidence>
<dbReference type="AlphaFoldDB" id="A0A7W7QD07"/>
<dbReference type="CDD" id="cd00616">
    <property type="entry name" value="AHBA_syn"/>
    <property type="match status" value="1"/>
</dbReference>
<dbReference type="GO" id="GO:0000271">
    <property type="term" value="P:polysaccharide biosynthetic process"/>
    <property type="evidence" value="ECO:0007669"/>
    <property type="project" value="TreeGrafter"/>
</dbReference>
<dbReference type="EMBL" id="JACHJQ010000009">
    <property type="protein sequence ID" value="MBB4911304.1"/>
    <property type="molecule type" value="Genomic_DNA"/>
</dbReference>
<organism evidence="5 6">
    <name type="scientific">Actinophytocola algeriensis</name>
    <dbReference type="NCBI Taxonomy" id="1768010"/>
    <lineage>
        <taxon>Bacteria</taxon>
        <taxon>Bacillati</taxon>
        <taxon>Actinomycetota</taxon>
        <taxon>Actinomycetes</taxon>
        <taxon>Pseudonocardiales</taxon>
        <taxon>Pseudonocardiaceae</taxon>
    </lineage>
</organism>
<dbReference type="InterPro" id="IPR015421">
    <property type="entry name" value="PyrdxlP-dep_Trfase_major"/>
</dbReference>
<proteinExistence type="inferred from homology"/>
<dbReference type="InterPro" id="IPR000653">
    <property type="entry name" value="DegT/StrS_aminotransferase"/>
</dbReference>
<evidence type="ECO:0000313" key="6">
    <source>
        <dbReference type="Proteomes" id="UP000520767"/>
    </source>
</evidence>
<dbReference type="GO" id="GO:0030170">
    <property type="term" value="F:pyridoxal phosphate binding"/>
    <property type="evidence" value="ECO:0007669"/>
    <property type="project" value="TreeGrafter"/>
</dbReference>
<dbReference type="GO" id="GO:0008483">
    <property type="term" value="F:transaminase activity"/>
    <property type="evidence" value="ECO:0007669"/>
    <property type="project" value="TreeGrafter"/>
</dbReference>
<feature type="active site" description="Proton acceptor" evidence="2">
    <location>
        <position position="195"/>
    </location>
</feature>
<evidence type="ECO:0000256" key="3">
    <source>
        <dbReference type="PIRSR" id="PIRSR000390-2"/>
    </source>
</evidence>
<dbReference type="PIRSF" id="PIRSF000390">
    <property type="entry name" value="PLP_StrS"/>
    <property type="match status" value="1"/>
</dbReference>
<gene>
    <name evidence="5" type="ORF">FHR82_007564</name>
</gene>
<feature type="modified residue" description="N6-(pyridoxal phosphate)lysine" evidence="3">
    <location>
        <position position="195"/>
    </location>
</feature>
<dbReference type="PANTHER" id="PTHR30244:SF36">
    <property type="entry name" value="3-OXO-GLUCOSE-6-PHOSPHATE:GLUTAMATE AMINOTRANSFERASE"/>
    <property type="match status" value="1"/>
</dbReference>
<dbReference type="InterPro" id="IPR015424">
    <property type="entry name" value="PyrdxlP-dep_Trfase"/>
</dbReference>
<dbReference type="Pfam" id="PF01041">
    <property type="entry name" value="DegT_DnrJ_EryC1"/>
    <property type="match status" value="1"/>
</dbReference>